<dbReference type="EMBL" id="NCSJ02000135">
    <property type="protein sequence ID" value="RFU29258.1"/>
    <property type="molecule type" value="Genomic_DNA"/>
</dbReference>
<evidence type="ECO:0000256" key="6">
    <source>
        <dbReference type="SAM" id="SignalP"/>
    </source>
</evidence>
<keyword evidence="3" id="KW-0862">Zinc</keyword>
<accession>A0A3E2H7B5</accession>
<keyword evidence="4" id="KW-0456">Lyase</keyword>
<evidence type="ECO:0000256" key="3">
    <source>
        <dbReference type="ARBA" id="ARBA00022833"/>
    </source>
</evidence>
<evidence type="ECO:0000256" key="1">
    <source>
        <dbReference type="ARBA" id="ARBA00005495"/>
    </source>
</evidence>
<dbReference type="GO" id="GO:0046872">
    <property type="term" value="F:metal ion binding"/>
    <property type="evidence" value="ECO:0007669"/>
    <property type="project" value="UniProtKB-KW"/>
</dbReference>
<feature type="domain" description="CENP-V/GFA" evidence="7">
    <location>
        <begin position="254"/>
        <end position="347"/>
    </location>
</feature>
<evidence type="ECO:0000313" key="8">
    <source>
        <dbReference type="EMBL" id="RFU29258.1"/>
    </source>
</evidence>
<dbReference type="Gene3D" id="3.90.1590.10">
    <property type="entry name" value="glutathione-dependent formaldehyde- activating enzyme (gfa)"/>
    <property type="match status" value="2"/>
</dbReference>
<dbReference type="InterPro" id="IPR006913">
    <property type="entry name" value="CENP-V/GFA"/>
</dbReference>
<dbReference type="OMA" id="YREFCNR"/>
<organism evidence="8 9">
    <name type="scientific">Scytalidium lignicola</name>
    <name type="common">Hyphomycete</name>
    <dbReference type="NCBI Taxonomy" id="5539"/>
    <lineage>
        <taxon>Eukaryota</taxon>
        <taxon>Fungi</taxon>
        <taxon>Dikarya</taxon>
        <taxon>Ascomycota</taxon>
        <taxon>Pezizomycotina</taxon>
        <taxon>Leotiomycetes</taxon>
        <taxon>Leotiomycetes incertae sedis</taxon>
        <taxon>Scytalidium</taxon>
    </lineage>
</organism>
<evidence type="ECO:0000256" key="4">
    <source>
        <dbReference type="ARBA" id="ARBA00023239"/>
    </source>
</evidence>
<feature type="compositionally biased region" description="Basic and acidic residues" evidence="5">
    <location>
        <begin position="164"/>
        <end position="173"/>
    </location>
</feature>
<keyword evidence="6" id="KW-0732">Signal</keyword>
<dbReference type="PANTHER" id="PTHR33337">
    <property type="entry name" value="GFA DOMAIN-CONTAINING PROTEIN"/>
    <property type="match status" value="1"/>
</dbReference>
<feature type="chain" id="PRO_5017778450" description="CENP-V/GFA domain-containing protein" evidence="6">
    <location>
        <begin position="26"/>
        <end position="386"/>
    </location>
</feature>
<keyword evidence="9" id="KW-1185">Reference proteome</keyword>
<feature type="non-terminal residue" evidence="8">
    <location>
        <position position="1"/>
    </location>
</feature>
<comment type="similarity">
    <text evidence="1">Belongs to the Gfa family.</text>
</comment>
<dbReference type="STRING" id="5539.A0A3E2H7B5"/>
<feature type="non-terminal residue" evidence="8">
    <location>
        <position position="386"/>
    </location>
</feature>
<dbReference type="Pfam" id="PF04828">
    <property type="entry name" value="GFA"/>
    <property type="match status" value="1"/>
</dbReference>
<keyword evidence="2" id="KW-0479">Metal-binding</keyword>
<evidence type="ECO:0000259" key="7">
    <source>
        <dbReference type="Pfam" id="PF04828"/>
    </source>
</evidence>
<proteinExistence type="inferred from homology"/>
<dbReference type="SUPFAM" id="SSF51316">
    <property type="entry name" value="Mss4-like"/>
    <property type="match status" value="2"/>
</dbReference>
<reference evidence="8 9" key="1">
    <citation type="submission" date="2018-05" db="EMBL/GenBank/DDBJ databases">
        <title>Draft genome sequence of Scytalidium lignicola DSM 105466, a ubiquitous saprotrophic fungus.</title>
        <authorList>
            <person name="Buettner E."/>
            <person name="Gebauer A.M."/>
            <person name="Hofrichter M."/>
            <person name="Liers C."/>
            <person name="Kellner H."/>
        </authorList>
    </citation>
    <scope>NUCLEOTIDE SEQUENCE [LARGE SCALE GENOMIC DNA]</scope>
    <source>
        <strain evidence="8 9">DSM 105466</strain>
    </source>
</reference>
<sequence>MTYPNSTLPMPQLLCLCTTCRLISGGPAVAYIDVPSSTGKTLEESYLKFVSNSSQSQFESEKPSADTTVSFKTLKGYDTSPGVTRYFCTKCGCHIFCRVSQPAIPEAQPSEWVVATGVVNHLEDVVDWKGFYWVDDTLDGGIGLWLPQIPTSSSDGTEVQWKNMERQSADKDSSPPWEPHPSLPKAEPEQGNEPDTLSASCLCKSIRLTITRPNAASIQAFSPYPDLIIPYHTSSPPENPSKDAWFLRANKTKYLAGLCTCPTCRHALGMPIQSWAFIPRCNILMEDGSALNLDKFHRDGKLVQFSSTEDTCREFCAKCGASVFWHCGWRSDVMDVSTGLLDPAKGARCESWLEWWNGRVSFKEIGNDGRLADGLEAGLREWSQKI</sequence>
<feature type="region of interest" description="Disordered" evidence="5">
    <location>
        <begin position="164"/>
        <end position="196"/>
    </location>
</feature>
<evidence type="ECO:0000256" key="5">
    <source>
        <dbReference type="SAM" id="MobiDB-lite"/>
    </source>
</evidence>
<dbReference type="GO" id="GO:0016846">
    <property type="term" value="F:carbon-sulfur lyase activity"/>
    <property type="evidence" value="ECO:0007669"/>
    <property type="project" value="InterPro"/>
</dbReference>
<dbReference type="PANTHER" id="PTHR33337:SF40">
    <property type="entry name" value="CENP-V_GFA DOMAIN-CONTAINING PROTEIN-RELATED"/>
    <property type="match status" value="1"/>
</dbReference>
<dbReference type="Proteomes" id="UP000258309">
    <property type="component" value="Unassembled WGS sequence"/>
</dbReference>
<dbReference type="InterPro" id="IPR011057">
    <property type="entry name" value="Mss4-like_sf"/>
</dbReference>
<dbReference type="AlphaFoldDB" id="A0A3E2H7B5"/>
<gene>
    <name evidence="8" type="ORF">B7463_g7099</name>
</gene>
<protein>
    <recommendedName>
        <fullName evidence="7">CENP-V/GFA domain-containing protein</fullName>
    </recommendedName>
</protein>
<name>A0A3E2H7B5_SCYLI</name>
<comment type="caution">
    <text evidence="8">The sequence shown here is derived from an EMBL/GenBank/DDBJ whole genome shotgun (WGS) entry which is preliminary data.</text>
</comment>
<feature type="signal peptide" evidence="6">
    <location>
        <begin position="1"/>
        <end position="25"/>
    </location>
</feature>
<evidence type="ECO:0000313" key="9">
    <source>
        <dbReference type="Proteomes" id="UP000258309"/>
    </source>
</evidence>
<evidence type="ECO:0000256" key="2">
    <source>
        <dbReference type="ARBA" id="ARBA00022723"/>
    </source>
</evidence>
<dbReference type="OrthoDB" id="5422068at2759"/>